<name>A0A2G4YVC8_9PROT</name>
<comment type="caution">
    <text evidence="21">The sequence shown here is derived from an EMBL/GenBank/DDBJ whole genome shotgun (WGS) entry which is preliminary data.</text>
</comment>
<dbReference type="SUPFAM" id="SSF56176">
    <property type="entry name" value="FAD-binding/transporter-associated domain-like"/>
    <property type="match status" value="1"/>
</dbReference>
<dbReference type="GO" id="GO:0051301">
    <property type="term" value="P:cell division"/>
    <property type="evidence" value="ECO:0007669"/>
    <property type="project" value="UniProtKB-KW"/>
</dbReference>
<dbReference type="NCBIfam" id="NF010480">
    <property type="entry name" value="PRK13905.1"/>
    <property type="match status" value="1"/>
</dbReference>
<dbReference type="PANTHER" id="PTHR21071:SF4">
    <property type="entry name" value="UDP-N-ACETYLENOLPYRUVOYLGLUCOSAMINE REDUCTASE"/>
    <property type="match status" value="1"/>
</dbReference>
<comment type="cofactor">
    <cofactor evidence="1 19">
        <name>FAD</name>
        <dbReference type="ChEBI" id="CHEBI:57692"/>
    </cofactor>
</comment>
<keyword evidence="14 19" id="KW-0560">Oxidoreductase</keyword>
<evidence type="ECO:0000256" key="10">
    <source>
        <dbReference type="ARBA" id="ARBA00022827"/>
    </source>
</evidence>
<evidence type="ECO:0000256" key="3">
    <source>
        <dbReference type="ARBA" id="ARBA00004496"/>
    </source>
</evidence>
<keyword evidence="13 19" id="KW-0573">Peptidoglycan synthesis</keyword>
<dbReference type="InterPro" id="IPR016167">
    <property type="entry name" value="FAD-bd_PCMH_sub1"/>
</dbReference>
<dbReference type="Proteomes" id="UP000229730">
    <property type="component" value="Unassembled WGS sequence"/>
</dbReference>
<dbReference type="InterPro" id="IPR036318">
    <property type="entry name" value="FAD-bd_PCMH-like_sf"/>
</dbReference>
<evidence type="ECO:0000256" key="17">
    <source>
        <dbReference type="ARBA" id="ARBA00031026"/>
    </source>
</evidence>
<proteinExistence type="inferred from homology"/>
<feature type="active site" evidence="19">
    <location>
        <position position="175"/>
    </location>
</feature>
<dbReference type="GO" id="GO:0008360">
    <property type="term" value="P:regulation of cell shape"/>
    <property type="evidence" value="ECO:0007669"/>
    <property type="project" value="UniProtKB-KW"/>
</dbReference>
<reference evidence="21 22" key="1">
    <citation type="submission" date="2017-10" db="EMBL/GenBank/DDBJ databases">
        <title>Frigbacter circumglobatus gen. nov. sp. nov., isolated from sediment cultured in situ.</title>
        <authorList>
            <person name="Zhao Z."/>
        </authorList>
    </citation>
    <scope>NUCLEOTIDE SEQUENCE [LARGE SCALE GENOMIC DNA]</scope>
    <source>
        <strain evidence="21 22">ZYL</strain>
    </source>
</reference>
<dbReference type="EMBL" id="PDEM01000009">
    <property type="protein sequence ID" value="PHZ86304.1"/>
    <property type="molecule type" value="Genomic_DNA"/>
</dbReference>
<dbReference type="Gene3D" id="3.30.43.10">
    <property type="entry name" value="Uridine Diphospho-n-acetylenolpyruvylglucosamine Reductase, domain 2"/>
    <property type="match status" value="1"/>
</dbReference>
<evidence type="ECO:0000256" key="9">
    <source>
        <dbReference type="ARBA" id="ARBA00022630"/>
    </source>
</evidence>
<dbReference type="GO" id="GO:0009252">
    <property type="term" value="P:peptidoglycan biosynthetic process"/>
    <property type="evidence" value="ECO:0007669"/>
    <property type="project" value="UniProtKB-UniRule"/>
</dbReference>
<dbReference type="PROSITE" id="PS51387">
    <property type="entry name" value="FAD_PCMH"/>
    <property type="match status" value="1"/>
</dbReference>
<dbReference type="GO" id="GO:0005829">
    <property type="term" value="C:cytosol"/>
    <property type="evidence" value="ECO:0007669"/>
    <property type="project" value="TreeGrafter"/>
</dbReference>
<keyword evidence="15 19" id="KW-0131">Cell cycle</keyword>
<dbReference type="RefSeq" id="WP_099471888.1">
    <property type="nucleotide sequence ID" value="NZ_CP041025.1"/>
</dbReference>
<dbReference type="SUPFAM" id="SSF56194">
    <property type="entry name" value="Uridine diphospho-N-Acetylenolpyruvylglucosamine reductase, MurB, C-terminal domain"/>
    <property type="match status" value="1"/>
</dbReference>
<sequence>MSSDAYQKDALPRVRGKIAAEASLNTLTWFRVGGPADILFTPEDVADLADFLRQIPADLPILPLGVGSNLLIRDGGVAGAVIRFGKKFSEITLQGDELVVGAGAPDIAVAGAARDAGLAGLEFLRGIPGTIGGAVKMNAGAYGAELADILISADVMDRTGALTTLTAADLDFSYRHSALPEGYMCLSVRLKGKPGNKATIAARMQEIADAREESQPLRTRTGGSTFKNPDGVKAWALIDGAGCRELTIGGAMVSEKHCNFLINTGSATADDIERLGEEVRRRVMNNSGVDLVWEIRIVGRKAEDVL</sequence>
<evidence type="ECO:0000256" key="11">
    <source>
        <dbReference type="ARBA" id="ARBA00022857"/>
    </source>
</evidence>
<evidence type="ECO:0000256" key="19">
    <source>
        <dbReference type="HAMAP-Rule" id="MF_00037"/>
    </source>
</evidence>
<evidence type="ECO:0000256" key="1">
    <source>
        <dbReference type="ARBA" id="ARBA00001974"/>
    </source>
</evidence>
<protein>
    <recommendedName>
        <fullName evidence="6 19">UDP-N-acetylenolpyruvoylglucosamine reductase</fullName>
        <ecNumber evidence="5 19">1.3.1.98</ecNumber>
    </recommendedName>
    <alternativeName>
        <fullName evidence="17 19">UDP-N-acetylmuramate dehydrogenase</fullName>
    </alternativeName>
</protein>
<evidence type="ECO:0000256" key="2">
    <source>
        <dbReference type="ARBA" id="ARBA00003921"/>
    </source>
</evidence>
<comment type="catalytic activity">
    <reaction evidence="18 19">
        <text>UDP-N-acetyl-alpha-D-muramate + NADP(+) = UDP-N-acetyl-3-O-(1-carboxyvinyl)-alpha-D-glucosamine + NADPH + H(+)</text>
        <dbReference type="Rhea" id="RHEA:12248"/>
        <dbReference type="ChEBI" id="CHEBI:15378"/>
        <dbReference type="ChEBI" id="CHEBI:57783"/>
        <dbReference type="ChEBI" id="CHEBI:58349"/>
        <dbReference type="ChEBI" id="CHEBI:68483"/>
        <dbReference type="ChEBI" id="CHEBI:70757"/>
        <dbReference type="EC" id="1.3.1.98"/>
    </reaction>
</comment>
<evidence type="ECO:0000259" key="20">
    <source>
        <dbReference type="PROSITE" id="PS51387"/>
    </source>
</evidence>
<dbReference type="FunCoup" id="A0A2G4YVC8">
    <property type="interactions" value="492"/>
</dbReference>
<keyword evidence="10 19" id="KW-0274">FAD</keyword>
<evidence type="ECO:0000256" key="14">
    <source>
        <dbReference type="ARBA" id="ARBA00023002"/>
    </source>
</evidence>
<dbReference type="InterPro" id="IPR003170">
    <property type="entry name" value="MurB"/>
</dbReference>
<dbReference type="Gene3D" id="3.90.78.10">
    <property type="entry name" value="UDP-N-acetylenolpyruvoylglucosamine reductase, C-terminal domain"/>
    <property type="match status" value="1"/>
</dbReference>
<keyword evidence="16 19" id="KW-0961">Cell wall biogenesis/degradation</keyword>
<evidence type="ECO:0000256" key="13">
    <source>
        <dbReference type="ARBA" id="ARBA00022984"/>
    </source>
</evidence>
<feature type="active site" description="Proton donor" evidence="19">
    <location>
        <position position="224"/>
    </location>
</feature>
<evidence type="ECO:0000256" key="6">
    <source>
        <dbReference type="ARBA" id="ARBA00015188"/>
    </source>
</evidence>
<dbReference type="Pfam" id="PF01565">
    <property type="entry name" value="FAD_binding_4"/>
    <property type="match status" value="1"/>
</dbReference>
<dbReference type="PANTHER" id="PTHR21071">
    <property type="entry name" value="UDP-N-ACETYLENOLPYRUVOYLGLUCOSAMINE REDUCTASE"/>
    <property type="match status" value="1"/>
</dbReference>
<evidence type="ECO:0000256" key="5">
    <source>
        <dbReference type="ARBA" id="ARBA00012518"/>
    </source>
</evidence>
<evidence type="ECO:0000256" key="18">
    <source>
        <dbReference type="ARBA" id="ARBA00048914"/>
    </source>
</evidence>
<evidence type="ECO:0000256" key="4">
    <source>
        <dbReference type="ARBA" id="ARBA00004752"/>
    </source>
</evidence>
<keyword evidence="12 19" id="KW-0133">Cell shape</keyword>
<keyword evidence="9 19" id="KW-0285">Flavoprotein</keyword>
<keyword evidence="7 19" id="KW-0963">Cytoplasm</keyword>
<accession>A0A2G4YVC8</accession>
<dbReference type="Pfam" id="PF02873">
    <property type="entry name" value="MurB_C"/>
    <property type="match status" value="1"/>
</dbReference>
<dbReference type="AlphaFoldDB" id="A0A2G4YVC8"/>
<dbReference type="InterPro" id="IPR011601">
    <property type="entry name" value="MurB_C"/>
</dbReference>
<keyword evidence="22" id="KW-1185">Reference proteome</keyword>
<dbReference type="GO" id="GO:0071949">
    <property type="term" value="F:FAD binding"/>
    <property type="evidence" value="ECO:0007669"/>
    <property type="project" value="InterPro"/>
</dbReference>
<comment type="pathway">
    <text evidence="4 19">Cell wall biogenesis; peptidoglycan biosynthesis.</text>
</comment>
<feature type="domain" description="FAD-binding PCMH-type" evidence="20">
    <location>
        <begin position="31"/>
        <end position="195"/>
    </location>
</feature>
<evidence type="ECO:0000256" key="12">
    <source>
        <dbReference type="ARBA" id="ARBA00022960"/>
    </source>
</evidence>
<dbReference type="NCBIfam" id="TIGR00179">
    <property type="entry name" value="murB"/>
    <property type="match status" value="1"/>
</dbReference>
<comment type="function">
    <text evidence="2 19">Cell wall formation.</text>
</comment>
<dbReference type="InterPro" id="IPR006094">
    <property type="entry name" value="Oxid_FAD_bind_N"/>
</dbReference>
<evidence type="ECO:0000313" key="22">
    <source>
        <dbReference type="Proteomes" id="UP000229730"/>
    </source>
</evidence>
<comment type="similarity">
    <text evidence="19">Belongs to the MurB family.</text>
</comment>
<comment type="subcellular location">
    <subcellularLocation>
        <location evidence="3 19">Cytoplasm</location>
    </subcellularLocation>
</comment>
<evidence type="ECO:0000313" key="21">
    <source>
        <dbReference type="EMBL" id="PHZ86304.1"/>
    </source>
</evidence>
<evidence type="ECO:0000256" key="16">
    <source>
        <dbReference type="ARBA" id="ARBA00023316"/>
    </source>
</evidence>
<dbReference type="InterPro" id="IPR016166">
    <property type="entry name" value="FAD-bd_PCMH"/>
</dbReference>
<dbReference type="InterPro" id="IPR016169">
    <property type="entry name" value="FAD-bd_PCMH_sub2"/>
</dbReference>
<keyword evidence="11 19" id="KW-0521">NADP</keyword>
<dbReference type="Gene3D" id="3.30.465.10">
    <property type="match status" value="1"/>
</dbReference>
<dbReference type="OrthoDB" id="9804753at2"/>
<dbReference type="InParanoid" id="A0A2G4YVC8"/>
<dbReference type="GO" id="GO:0008762">
    <property type="term" value="F:UDP-N-acetylmuramate dehydrogenase activity"/>
    <property type="evidence" value="ECO:0007669"/>
    <property type="project" value="UniProtKB-UniRule"/>
</dbReference>
<dbReference type="UniPathway" id="UPA00219"/>
<dbReference type="InterPro" id="IPR036635">
    <property type="entry name" value="MurB_C_sf"/>
</dbReference>
<gene>
    <name evidence="19" type="primary">murB</name>
    <name evidence="21" type="ORF">CRD36_02600</name>
</gene>
<feature type="active site" evidence="19">
    <location>
        <position position="294"/>
    </location>
</feature>
<keyword evidence="8 19" id="KW-0132">Cell division</keyword>
<evidence type="ECO:0000256" key="7">
    <source>
        <dbReference type="ARBA" id="ARBA00022490"/>
    </source>
</evidence>
<dbReference type="EC" id="1.3.1.98" evidence="5 19"/>
<evidence type="ECO:0000256" key="8">
    <source>
        <dbReference type="ARBA" id="ARBA00022618"/>
    </source>
</evidence>
<dbReference type="GO" id="GO:0071555">
    <property type="term" value="P:cell wall organization"/>
    <property type="evidence" value="ECO:0007669"/>
    <property type="project" value="UniProtKB-KW"/>
</dbReference>
<evidence type="ECO:0000256" key="15">
    <source>
        <dbReference type="ARBA" id="ARBA00023306"/>
    </source>
</evidence>
<dbReference type="HAMAP" id="MF_00037">
    <property type="entry name" value="MurB"/>
    <property type="match status" value="1"/>
</dbReference>
<organism evidence="21 22">
    <name type="scientific">Paremcibacter congregatus</name>
    <dbReference type="NCBI Taxonomy" id="2043170"/>
    <lineage>
        <taxon>Bacteria</taxon>
        <taxon>Pseudomonadati</taxon>
        <taxon>Pseudomonadota</taxon>
        <taxon>Alphaproteobacteria</taxon>
        <taxon>Emcibacterales</taxon>
        <taxon>Emcibacteraceae</taxon>
        <taxon>Paremcibacter</taxon>
    </lineage>
</organism>